<dbReference type="Gene3D" id="3.40.50.2000">
    <property type="entry name" value="Glycogen Phosphorylase B"/>
    <property type="match status" value="1"/>
</dbReference>
<dbReference type="GO" id="GO:0009244">
    <property type="term" value="P:lipopolysaccharide core region biosynthetic process"/>
    <property type="evidence" value="ECO:0007669"/>
    <property type="project" value="TreeGrafter"/>
</dbReference>
<organism evidence="5 6">
    <name type="scientific">Gluconobacter oxydans NBRC 3293</name>
    <dbReference type="NCBI Taxonomy" id="1315969"/>
    <lineage>
        <taxon>Bacteria</taxon>
        <taxon>Pseudomonadati</taxon>
        <taxon>Pseudomonadota</taxon>
        <taxon>Alphaproteobacteria</taxon>
        <taxon>Acetobacterales</taxon>
        <taxon>Acetobacteraceae</taxon>
        <taxon>Gluconobacter</taxon>
    </lineage>
</organism>
<dbReference type="InterPro" id="IPR051199">
    <property type="entry name" value="LPS_LOS_Heptosyltrfase"/>
</dbReference>
<dbReference type="GO" id="GO:0005829">
    <property type="term" value="C:cytosol"/>
    <property type="evidence" value="ECO:0007669"/>
    <property type="project" value="TreeGrafter"/>
</dbReference>
<feature type="domain" description="Autotransproter heptosyltransferase TibC/BAHTCr-like N-terminal" evidence="4">
    <location>
        <begin position="75"/>
        <end position="144"/>
    </location>
</feature>
<dbReference type="NCBIfam" id="TIGR04414">
    <property type="entry name" value="hepto_Aah_TibC"/>
    <property type="match status" value="1"/>
</dbReference>
<dbReference type="PANTHER" id="PTHR30160:SF1">
    <property type="entry name" value="LIPOPOLYSACCHARIDE 1,2-N-ACETYLGLUCOSAMINETRANSFERASE-RELATED"/>
    <property type="match status" value="1"/>
</dbReference>
<dbReference type="SUPFAM" id="SSF53756">
    <property type="entry name" value="UDP-Glycosyltransferase/glycogen phosphorylase"/>
    <property type="match status" value="1"/>
</dbReference>
<evidence type="ECO:0000256" key="1">
    <source>
        <dbReference type="ARBA" id="ARBA00022676"/>
    </source>
</evidence>
<dbReference type="InterPro" id="IPR002201">
    <property type="entry name" value="Glyco_trans_9"/>
</dbReference>
<dbReference type="AlphaFoldDB" id="A0A829WMB4"/>
<sequence length="489" mass="53335">MMPNDPVLPPVALDVPEGLAVSVEGKTSGMNAVPVPDTADVTDSGTGGDDGSAPPASGSIEGPYLAPPRVPVLEGARGVRFDFNDGARVMVPSLERDGVPSGSQWHVRLSDHVTGNVLFDARLKGGTVASTKKFFVPFRVDVWLEQPGETPEQVLHHDLVLSGRPVLVQLPVGTLGDTLAWLPAVRRLAQESGAQVTCSVSEAILPLVMGANPELTLVGHDRIKAEPDFTALFYASYNIGLFFADKDHTRQPTDFRHVGLHRTAAYILGVDPWNDAPPGITIPDGELPPVAEPYVVIATQASTQCKYWNNPGGWHEVIAFLKKAGYRVICIDQKPYHGTGYVYNHIPHGAEDQTGSRSLTERARWLKHASFFIGLSSGLAWLAHAAGTPVVMISGFTHPDNEFATPYRVINWHTCNSCWNDPAFQFDHKDFFWCPRHKGTDRQFECSRLITGTQVIHTIRRLMTDRGLAGAEHGAPRNCVNRASIRAQT</sequence>
<dbReference type="EMBL" id="BARJ01000004">
    <property type="protein sequence ID" value="GEM16365.1"/>
    <property type="molecule type" value="Genomic_DNA"/>
</dbReference>
<reference evidence="5 6" key="1">
    <citation type="submission" date="2013-04" db="EMBL/GenBank/DDBJ databases">
        <title>Gluconobacter oxydans NBRC 3293 whole genome sequence.</title>
        <authorList>
            <person name="Matsutani M."/>
            <person name="Yakushi T."/>
            <person name="Matsushita K."/>
        </authorList>
    </citation>
    <scope>NUCLEOTIDE SEQUENCE [LARGE SCALE GENOMIC DNA]</scope>
    <source>
        <strain evidence="5 6">NBRC 3293</strain>
    </source>
</reference>
<dbReference type="Pfam" id="PF21129">
    <property type="entry name" value="TibC_1st"/>
    <property type="match status" value="1"/>
</dbReference>
<keyword evidence="2 5" id="KW-0808">Transferase</keyword>
<evidence type="ECO:0000256" key="3">
    <source>
        <dbReference type="SAM" id="MobiDB-lite"/>
    </source>
</evidence>
<evidence type="ECO:0000256" key="2">
    <source>
        <dbReference type="ARBA" id="ARBA00022679"/>
    </source>
</evidence>
<gene>
    <name evidence="5" type="ORF">NBRC3293_0862</name>
</gene>
<keyword evidence="1" id="KW-0328">Glycosyltransferase</keyword>
<dbReference type="Proteomes" id="UP000484858">
    <property type="component" value="Unassembled WGS sequence"/>
</dbReference>
<dbReference type="RefSeq" id="WP_254060594.1">
    <property type="nucleotide sequence ID" value="NZ_BARJ01000004.1"/>
</dbReference>
<comment type="caution">
    <text evidence="5">The sequence shown here is derived from an EMBL/GenBank/DDBJ whole genome shotgun (WGS) entry which is preliminary data.</text>
</comment>
<protein>
    <submittedName>
        <fullName evidence="5">Glycosyltransferase</fullName>
    </submittedName>
</protein>
<evidence type="ECO:0000313" key="5">
    <source>
        <dbReference type="EMBL" id="GEM16365.1"/>
    </source>
</evidence>
<feature type="region of interest" description="Disordered" evidence="3">
    <location>
        <begin position="26"/>
        <end position="66"/>
    </location>
</feature>
<dbReference type="PANTHER" id="PTHR30160">
    <property type="entry name" value="TETRAACYLDISACCHARIDE 4'-KINASE-RELATED"/>
    <property type="match status" value="1"/>
</dbReference>
<dbReference type="InterPro" id="IPR030929">
    <property type="entry name" value="Aah/TibC-like"/>
</dbReference>
<name>A0A829WMB4_GLUOY</name>
<dbReference type="GO" id="GO:0008713">
    <property type="term" value="F:ADP-heptose-lipopolysaccharide heptosyltransferase activity"/>
    <property type="evidence" value="ECO:0007669"/>
    <property type="project" value="TreeGrafter"/>
</dbReference>
<evidence type="ECO:0000259" key="4">
    <source>
        <dbReference type="Pfam" id="PF21129"/>
    </source>
</evidence>
<accession>A0A829WMB4</accession>
<dbReference type="Pfam" id="PF01075">
    <property type="entry name" value="Glyco_transf_9"/>
    <property type="match status" value="1"/>
</dbReference>
<dbReference type="InterPro" id="IPR049327">
    <property type="entry name" value="TibC/BAHTCr-like_N"/>
</dbReference>
<evidence type="ECO:0000313" key="6">
    <source>
        <dbReference type="Proteomes" id="UP000484858"/>
    </source>
</evidence>
<proteinExistence type="predicted"/>